<sequence>MDIHATRPQPQNDDHRCSPTTSLADDFLRLHEGLWERVQLQEGRIKMLISLQALQRGLL</sequence>
<dbReference type="EMBL" id="CAXIEN010000202">
    <property type="protein sequence ID" value="CAL1286343.1"/>
    <property type="molecule type" value="Genomic_DNA"/>
</dbReference>
<proteinExistence type="predicted"/>
<evidence type="ECO:0000313" key="2">
    <source>
        <dbReference type="EMBL" id="CAL1286343.1"/>
    </source>
</evidence>
<evidence type="ECO:0000313" key="3">
    <source>
        <dbReference type="Proteomes" id="UP001497382"/>
    </source>
</evidence>
<feature type="region of interest" description="Disordered" evidence="1">
    <location>
        <begin position="1"/>
        <end position="20"/>
    </location>
</feature>
<dbReference type="Proteomes" id="UP001497382">
    <property type="component" value="Unassembled WGS sequence"/>
</dbReference>
<evidence type="ECO:0000256" key="1">
    <source>
        <dbReference type="SAM" id="MobiDB-lite"/>
    </source>
</evidence>
<dbReference type="AlphaFoldDB" id="A0AAV2AQM3"/>
<name>A0AAV2AQM3_9ARAC</name>
<keyword evidence="3" id="KW-1185">Reference proteome</keyword>
<comment type="caution">
    <text evidence="2">The sequence shown here is derived from an EMBL/GenBank/DDBJ whole genome shotgun (WGS) entry which is preliminary data.</text>
</comment>
<accession>A0AAV2AQM3</accession>
<organism evidence="2 3">
    <name type="scientific">Larinioides sclopetarius</name>
    <dbReference type="NCBI Taxonomy" id="280406"/>
    <lineage>
        <taxon>Eukaryota</taxon>
        <taxon>Metazoa</taxon>
        <taxon>Ecdysozoa</taxon>
        <taxon>Arthropoda</taxon>
        <taxon>Chelicerata</taxon>
        <taxon>Arachnida</taxon>
        <taxon>Araneae</taxon>
        <taxon>Araneomorphae</taxon>
        <taxon>Entelegynae</taxon>
        <taxon>Araneoidea</taxon>
        <taxon>Araneidae</taxon>
        <taxon>Larinioides</taxon>
    </lineage>
</organism>
<protein>
    <submittedName>
        <fullName evidence="2">Uncharacterized protein</fullName>
    </submittedName>
</protein>
<gene>
    <name evidence="2" type="ORF">LARSCL_LOCUS14199</name>
</gene>
<reference evidence="2 3" key="1">
    <citation type="submission" date="2024-04" db="EMBL/GenBank/DDBJ databases">
        <authorList>
            <person name="Rising A."/>
            <person name="Reimegard J."/>
            <person name="Sonavane S."/>
            <person name="Akerstrom W."/>
            <person name="Nylinder S."/>
            <person name="Hedman E."/>
            <person name="Kallberg Y."/>
        </authorList>
    </citation>
    <scope>NUCLEOTIDE SEQUENCE [LARGE SCALE GENOMIC DNA]</scope>
</reference>